<evidence type="ECO:0000256" key="10">
    <source>
        <dbReference type="SAM" id="MobiDB-lite"/>
    </source>
</evidence>
<evidence type="ECO:0000256" key="2">
    <source>
        <dbReference type="ARBA" id="ARBA00004229"/>
    </source>
</evidence>
<feature type="region of interest" description="Disordered" evidence="10">
    <location>
        <begin position="15"/>
        <end position="38"/>
    </location>
</feature>
<keyword evidence="7" id="KW-0809">Transit peptide</keyword>
<feature type="region of interest" description="Disordered" evidence="10">
    <location>
        <begin position="56"/>
        <end position="95"/>
    </location>
</feature>
<evidence type="ECO:0000256" key="5">
    <source>
        <dbReference type="ARBA" id="ARBA00022640"/>
    </source>
</evidence>
<protein>
    <submittedName>
        <fullName evidence="12">Uncharacterized protein</fullName>
    </submittedName>
</protein>
<dbReference type="GO" id="GO:0009507">
    <property type="term" value="C:chloroplast"/>
    <property type="evidence" value="ECO:0007669"/>
    <property type="project" value="UniProtKB-SubCell"/>
</dbReference>
<feature type="compositionally biased region" description="Gly residues" evidence="10">
    <location>
        <begin position="72"/>
        <end position="88"/>
    </location>
</feature>
<dbReference type="PANTHER" id="PTHR31620">
    <property type="entry name" value="PROTEIN RETICULATA-RELATED 2, CHLOROPLASTIC-RELATED"/>
    <property type="match status" value="1"/>
</dbReference>
<evidence type="ECO:0000256" key="1">
    <source>
        <dbReference type="ARBA" id="ARBA00004141"/>
    </source>
</evidence>
<dbReference type="EMBL" id="HBHM01001159">
    <property type="protein sequence ID" value="CAD9721601.1"/>
    <property type="molecule type" value="Transcribed_RNA"/>
</dbReference>
<comment type="subcellular location">
    <subcellularLocation>
        <location evidence="1">Membrane</location>
        <topology evidence="1">Multi-pass membrane protein</topology>
    </subcellularLocation>
    <subcellularLocation>
        <location evidence="2">Plastid</location>
        <location evidence="2">Chloroplast</location>
    </subcellularLocation>
</comment>
<evidence type="ECO:0000256" key="9">
    <source>
        <dbReference type="ARBA" id="ARBA00023136"/>
    </source>
</evidence>
<reference evidence="12" key="1">
    <citation type="submission" date="2021-01" db="EMBL/GenBank/DDBJ databases">
        <authorList>
            <person name="Corre E."/>
            <person name="Pelletier E."/>
            <person name="Niang G."/>
            <person name="Scheremetjew M."/>
            <person name="Finn R."/>
            <person name="Kale V."/>
            <person name="Holt S."/>
            <person name="Cochrane G."/>
            <person name="Meng A."/>
            <person name="Brown T."/>
            <person name="Cohen L."/>
        </authorList>
    </citation>
    <scope>NUCLEOTIDE SEQUENCE</scope>
    <source>
        <strain evidence="12">RCC2335</strain>
    </source>
</reference>
<evidence type="ECO:0000256" key="8">
    <source>
        <dbReference type="ARBA" id="ARBA00022989"/>
    </source>
</evidence>
<keyword evidence="4" id="KW-0150">Chloroplast</keyword>
<sequence length="389" mass="42026">MATLGGIAARCVAVGPVTPRGRGPRRGSTAASRVGRVNGAVRGGARSCRFPLRCTPYTAEAEPEEPEKVDLGDGGDNGGRTGPGGNGGDGDESGDEGRYWAEVSPFIAGLGQGLDRFPAEFRKEIAAGLVPLAFVKKYLELQASLVMRALMKIPGFRNKLLADPNLAFKLGIEIGIGIITKCSAEYQKRKPNFRKELDFALANLLMALIADWMLVYLPAPTMVFNPLKARKAGLLASRFPFVRNLPKNAFQKVPSMMKPFTLTQRVGALGMNGAKLFAVGTFASFVGVACTNVLTEVRRRLDPEAPVLNKPQNVLNTSLLYGAYMGINSNTRYQILAGLEERYLGAIFQKPGNFALASGVLRVANTYLGSLMWVDTLRLVGMQPQKEKK</sequence>
<evidence type="ECO:0000256" key="3">
    <source>
        <dbReference type="ARBA" id="ARBA00010793"/>
    </source>
</evidence>
<dbReference type="GO" id="GO:0016020">
    <property type="term" value="C:membrane"/>
    <property type="evidence" value="ECO:0007669"/>
    <property type="project" value="UniProtKB-SubCell"/>
</dbReference>
<keyword evidence="9 11" id="KW-0472">Membrane</keyword>
<dbReference type="Pfam" id="PF11891">
    <property type="entry name" value="RETICULATA-like"/>
    <property type="match status" value="1"/>
</dbReference>
<feature type="transmembrane region" description="Helical" evidence="11">
    <location>
        <begin position="276"/>
        <end position="294"/>
    </location>
</feature>
<dbReference type="PANTHER" id="PTHR31620:SF8">
    <property type="entry name" value="PROTEIN RETICULATA-RELATED 4, CHLOROPLASTIC-LIKE"/>
    <property type="match status" value="1"/>
</dbReference>
<accession>A0A7S2X3Y5</accession>
<evidence type="ECO:0000256" key="7">
    <source>
        <dbReference type="ARBA" id="ARBA00022946"/>
    </source>
</evidence>
<evidence type="ECO:0000256" key="11">
    <source>
        <dbReference type="SAM" id="Phobius"/>
    </source>
</evidence>
<dbReference type="AlphaFoldDB" id="A0A7S2X3Y5"/>
<keyword evidence="8 11" id="KW-1133">Transmembrane helix</keyword>
<name>A0A7S2X3Y5_9CHLO</name>
<evidence type="ECO:0000313" key="12">
    <source>
        <dbReference type="EMBL" id="CAD9721601.1"/>
    </source>
</evidence>
<keyword evidence="6 11" id="KW-0812">Transmembrane</keyword>
<keyword evidence="5" id="KW-0934">Plastid</keyword>
<feature type="transmembrane region" description="Helical" evidence="11">
    <location>
        <begin position="197"/>
        <end position="217"/>
    </location>
</feature>
<evidence type="ECO:0000256" key="4">
    <source>
        <dbReference type="ARBA" id="ARBA00022528"/>
    </source>
</evidence>
<evidence type="ECO:0000256" key="6">
    <source>
        <dbReference type="ARBA" id="ARBA00022692"/>
    </source>
</evidence>
<proteinExistence type="inferred from homology"/>
<dbReference type="InterPro" id="IPR021825">
    <property type="entry name" value="RETICULATA-related"/>
</dbReference>
<comment type="similarity">
    <text evidence="3">Belongs to the RETICULATA family.</text>
</comment>
<gene>
    <name evidence="12" type="ORF">CROS1312_LOCUS869</name>
</gene>
<organism evidence="12">
    <name type="scientific">Chloropicon roscoffensis</name>
    <dbReference type="NCBI Taxonomy" id="1461544"/>
    <lineage>
        <taxon>Eukaryota</taxon>
        <taxon>Viridiplantae</taxon>
        <taxon>Chlorophyta</taxon>
        <taxon>Chloropicophyceae</taxon>
        <taxon>Chloropicales</taxon>
        <taxon>Chloropicaceae</taxon>
        <taxon>Chloropicon</taxon>
    </lineage>
</organism>